<evidence type="ECO:0000313" key="2">
    <source>
        <dbReference type="EMBL" id="TDQ76313.1"/>
    </source>
</evidence>
<accession>A0A4R6WE88</accession>
<reference evidence="2 3" key="1">
    <citation type="submission" date="2019-03" db="EMBL/GenBank/DDBJ databases">
        <title>Genomic Encyclopedia of Archaeal and Bacterial Type Strains, Phase II (KMG-II): from individual species to whole genera.</title>
        <authorList>
            <person name="Goeker M."/>
        </authorList>
    </citation>
    <scope>NUCLEOTIDE SEQUENCE [LARGE SCALE GENOMIC DNA]</scope>
    <source>
        <strain evidence="2 3">DSM 28353</strain>
    </source>
</reference>
<dbReference type="AlphaFoldDB" id="A0A4R6WE88"/>
<keyword evidence="3" id="KW-1185">Reference proteome</keyword>
<dbReference type="GO" id="GO:0004062">
    <property type="term" value="F:aryl sulfotransferase activity"/>
    <property type="evidence" value="ECO:0007669"/>
    <property type="project" value="InterPro"/>
</dbReference>
<organism evidence="2 3">
    <name type="scientific">Sphingobacterium yanglingense</name>
    <dbReference type="NCBI Taxonomy" id="1437280"/>
    <lineage>
        <taxon>Bacteria</taxon>
        <taxon>Pseudomonadati</taxon>
        <taxon>Bacteroidota</taxon>
        <taxon>Sphingobacteriia</taxon>
        <taxon>Sphingobacteriales</taxon>
        <taxon>Sphingobacteriaceae</taxon>
        <taxon>Sphingobacterium</taxon>
    </lineage>
</organism>
<dbReference type="Gene3D" id="2.60.40.3100">
    <property type="entry name" value="Arylsulphate sulphotransferase monomer, N-terminal domain"/>
    <property type="match status" value="1"/>
</dbReference>
<keyword evidence="2" id="KW-0808">Transferase</keyword>
<gene>
    <name evidence="2" type="ORF">CLV99_2900</name>
</gene>
<proteinExistence type="predicted"/>
<evidence type="ECO:0000259" key="1">
    <source>
        <dbReference type="Pfam" id="PF17425"/>
    </source>
</evidence>
<dbReference type="EMBL" id="SNYV01000015">
    <property type="protein sequence ID" value="TDQ76313.1"/>
    <property type="molecule type" value="Genomic_DNA"/>
</dbReference>
<comment type="caution">
    <text evidence="2">The sequence shown here is derived from an EMBL/GenBank/DDBJ whole genome shotgun (WGS) entry which is preliminary data.</text>
</comment>
<dbReference type="InterPro" id="IPR038477">
    <property type="entry name" value="ASST_N_sf"/>
</dbReference>
<dbReference type="RefSeq" id="WP_246032774.1">
    <property type="nucleotide sequence ID" value="NZ_SNYV01000015.1"/>
</dbReference>
<evidence type="ECO:0000313" key="3">
    <source>
        <dbReference type="Proteomes" id="UP000295292"/>
    </source>
</evidence>
<name>A0A4R6WE88_9SPHI</name>
<dbReference type="PANTHER" id="PTHR35340">
    <property type="entry name" value="PQQ ENZYME REPEAT PROTEIN-RELATED"/>
    <property type="match status" value="1"/>
</dbReference>
<protein>
    <submittedName>
        <fullName evidence="2">Arylsulfate sulfotransferase</fullName>
    </submittedName>
</protein>
<dbReference type="Proteomes" id="UP000295292">
    <property type="component" value="Unassembled WGS sequence"/>
</dbReference>
<sequence length="572" mass="63971">MIENSSKQALEEWVDKGELLLDMTKGKENYVFNFEGGAMSVPLLEIAKVEPQLERWQTKVIFSDGAELTVPTKGTNLDFIVEGIKLNPSGLNPLAALVNVWLPTYGRVKITVQGRHGENGTITHWCQDGKPRQAVPVLGLYADYENVVKLTFTSMDGKERGSTIIRIRTDALRIQDFPKWKQIKAQPQKMEPGVTLVNYPGQSEADVSIPYMIDNEGEIRWLLLFKASSQLQKLSFSIGLKRTKKGTFIAGDQSQPRIIEVDVFGNLLQQWDLKKLGYTFHHEITEAANGNFLVNVSKSSAKLNNGQPRINDYIIELDPLTGGLVREWDLADQLDTTRYLKPDANTPAEFGPSASNWAHNNAIGEIGNNLLTTLRYQGISSFDRSGNLRWIISPHKYWGLAYQSYLLKPIDESGNMINDPAVINGEARTSGFDWSWGPHSPVALAEDRILVFDNGYNRNWISNFAPGVMSYSRVVEYKIDLTKKTVQQIWSYGEEWGTQGFSQAVSGVQYLDKTGNVLFCPGMGVSTSIGSGGRVVEINPKTKEVVYELEIVVGSGFAFHRATRISLYPEYL</sequence>
<dbReference type="PANTHER" id="PTHR35340:SF10">
    <property type="entry name" value="CYTOPLASMIC PROTEIN"/>
    <property type="match status" value="1"/>
</dbReference>
<dbReference type="InterPro" id="IPR053143">
    <property type="entry name" value="Arylsulfate_ST"/>
</dbReference>
<feature type="domain" description="Arylsulfotransferase N-terminal" evidence="1">
    <location>
        <begin position="84"/>
        <end position="168"/>
    </location>
</feature>
<dbReference type="InterPro" id="IPR035391">
    <property type="entry name" value="Arylsulfotran_N"/>
</dbReference>
<dbReference type="InterPro" id="IPR010262">
    <property type="entry name" value="Arylsulfotransferase_bact"/>
</dbReference>
<dbReference type="Pfam" id="PF05935">
    <property type="entry name" value="Arylsulfotrans"/>
    <property type="match status" value="1"/>
</dbReference>
<dbReference type="Pfam" id="PF17425">
    <property type="entry name" value="Arylsulfotran_N"/>
    <property type="match status" value="1"/>
</dbReference>